<reference evidence="2" key="1">
    <citation type="submission" date="2007-06" db="EMBL/GenBank/DDBJ databases">
        <title>Complete sequence of Marinomonas sp. MWYL1.</title>
        <authorList>
            <consortium name="US DOE Joint Genome Institute"/>
            <person name="Copeland A."/>
            <person name="Lucas S."/>
            <person name="Lapidus A."/>
            <person name="Barry K."/>
            <person name="Glavina del Rio T."/>
            <person name="Dalin E."/>
            <person name="Tice H."/>
            <person name="Pitluck S."/>
            <person name="Kiss H."/>
            <person name="Brettin T."/>
            <person name="Bruce D."/>
            <person name="Detter J.C."/>
            <person name="Han C."/>
            <person name="Schmutz J."/>
            <person name="Larimer F."/>
            <person name="Land M."/>
            <person name="Hauser L."/>
            <person name="Kyrpides N."/>
            <person name="Kim E."/>
            <person name="Johnston A.W.B."/>
            <person name="Todd J.D."/>
            <person name="Rogers R."/>
            <person name="Wexler M."/>
            <person name="Bond P.L."/>
            <person name="Li Y."/>
            <person name="Richardson P."/>
        </authorList>
    </citation>
    <scope>NUCLEOTIDE SEQUENCE [LARGE SCALE GENOMIC DNA]</scope>
    <source>
        <strain evidence="2">MWYL1</strain>
    </source>
</reference>
<dbReference type="GO" id="GO:0016706">
    <property type="term" value="F:2-oxoglutarate-dependent dioxygenase activity"/>
    <property type="evidence" value="ECO:0007669"/>
    <property type="project" value="UniProtKB-ARBA"/>
</dbReference>
<dbReference type="KEGG" id="mmw:Mmwyl1_0830"/>
<dbReference type="AlphaFoldDB" id="A6VTI3"/>
<dbReference type="Pfam" id="PF05721">
    <property type="entry name" value="PhyH"/>
    <property type="match status" value="1"/>
</dbReference>
<evidence type="ECO:0000313" key="2">
    <source>
        <dbReference type="EMBL" id="ABR69762.1"/>
    </source>
</evidence>
<dbReference type="SUPFAM" id="SSF51197">
    <property type="entry name" value="Clavaminate synthase-like"/>
    <property type="match status" value="1"/>
</dbReference>
<evidence type="ECO:0000256" key="1">
    <source>
        <dbReference type="ARBA" id="ARBA00001954"/>
    </source>
</evidence>
<comment type="cofactor">
    <cofactor evidence="1">
        <name>Fe(2+)</name>
        <dbReference type="ChEBI" id="CHEBI:29033"/>
    </cofactor>
</comment>
<keyword evidence="2" id="KW-0560">Oxidoreductase</keyword>
<dbReference type="Gene3D" id="2.60.120.620">
    <property type="entry name" value="q2cbj1_9rhob like domain"/>
    <property type="match status" value="1"/>
</dbReference>
<gene>
    <name evidence="2" type="ordered locus">Mmwyl1_0830</name>
</gene>
<protein>
    <submittedName>
        <fullName evidence="2">Phytanoyl-CoA dioxygenase</fullName>
    </submittedName>
</protein>
<organism evidence="2">
    <name type="scientific">Marinomonas sp. (strain MWYL1)</name>
    <dbReference type="NCBI Taxonomy" id="400668"/>
    <lineage>
        <taxon>Bacteria</taxon>
        <taxon>Pseudomonadati</taxon>
        <taxon>Pseudomonadota</taxon>
        <taxon>Gammaproteobacteria</taxon>
        <taxon>Oceanospirillales</taxon>
        <taxon>Oceanospirillaceae</taxon>
        <taxon>Marinomonas</taxon>
    </lineage>
</organism>
<dbReference type="EMBL" id="CP000749">
    <property type="protein sequence ID" value="ABR69762.1"/>
    <property type="molecule type" value="Genomic_DNA"/>
</dbReference>
<dbReference type="InterPro" id="IPR008775">
    <property type="entry name" value="Phytyl_CoA_dOase-like"/>
</dbReference>
<keyword evidence="2" id="KW-0223">Dioxygenase</keyword>
<dbReference type="PANTHER" id="PTHR20883:SF48">
    <property type="entry name" value="ECTOINE DIOXYGENASE"/>
    <property type="match status" value="1"/>
</dbReference>
<dbReference type="eggNOG" id="COG5285">
    <property type="taxonomic scope" value="Bacteria"/>
</dbReference>
<proteinExistence type="predicted"/>
<dbReference type="OrthoDB" id="9796766at2"/>
<dbReference type="GO" id="GO:0005506">
    <property type="term" value="F:iron ion binding"/>
    <property type="evidence" value="ECO:0007669"/>
    <property type="project" value="UniProtKB-ARBA"/>
</dbReference>
<dbReference type="STRING" id="400668.Mmwyl1_0830"/>
<dbReference type="HOGENOM" id="CLU_047725_3_2_6"/>
<accession>A6VTI3</accession>
<name>A6VTI3_MARMS</name>
<dbReference type="PANTHER" id="PTHR20883">
    <property type="entry name" value="PHYTANOYL-COA DIOXYGENASE DOMAIN CONTAINING 1"/>
    <property type="match status" value="1"/>
</dbReference>
<sequence length="267" mass="30993">MNSYGVTETDSEELDLDYHLNNLFRNGFTILKSNFSDSDIKAISTMVEKTHVEYLDLYGEEYLISIDEHNTVRAPFLYDPIYLKVSFNEKVMEVVEHILKSNFILNQQNIIINPGGGDKYNQLFWHRDLPYQHFVTSRPIALNALYCVCDFTFDNGSTQVLPGSHKIEKFPGNKFLEENKMQFYVSSGDYLLIDSMLYHSGSINKTSDRRIGINNVYSTPIIRRQIDFNSSDFLYDISSIENRFKKYLGLQYTTCSSVSDYLTSREK</sequence>